<keyword evidence="2" id="KW-0472">Membrane</keyword>
<organism evidence="3 4">
    <name type="scientific">Botrimarina mediterranea</name>
    <dbReference type="NCBI Taxonomy" id="2528022"/>
    <lineage>
        <taxon>Bacteria</taxon>
        <taxon>Pseudomonadati</taxon>
        <taxon>Planctomycetota</taxon>
        <taxon>Planctomycetia</taxon>
        <taxon>Pirellulales</taxon>
        <taxon>Lacipirellulaceae</taxon>
        <taxon>Botrimarina</taxon>
    </lineage>
</organism>
<protein>
    <submittedName>
        <fullName evidence="3">Uncharacterized protein</fullName>
    </submittedName>
</protein>
<evidence type="ECO:0000256" key="2">
    <source>
        <dbReference type="SAM" id="Phobius"/>
    </source>
</evidence>
<accession>A0A518K3L7</accession>
<feature type="region of interest" description="Disordered" evidence="1">
    <location>
        <begin position="50"/>
        <end position="199"/>
    </location>
</feature>
<keyword evidence="2" id="KW-0812">Transmembrane</keyword>
<name>A0A518K3L7_9BACT</name>
<feature type="compositionally biased region" description="Pro residues" evidence="1">
    <location>
        <begin position="111"/>
        <end position="122"/>
    </location>
</feature>
<sequence length="264" mass="28703">MPFAPLTAALPPGLFAAGFLDAIGPLLVVAFWVIRQVLVGLKEQRELDKARGEAEEKGQPWPPDEAQRVDEPILEIADEPAPKPAAKPVQADLRSEVEEFLRRAAQGDAAPPQPPAKKPPLDPFEEPPRRQRRQSPPPQQDLPKPVTRRSQSPTRAASNLDVQAESPQPARRGPLRHLPESQLAENAAHLGENISTADDRVEARLHEKFDHRLGTLMNRPGGAEAKVAEPASAAARIRKALVTPGGARDAVILSEILRSPADRT</sequence>
<keyword evidence="4" id="KW-1185">Reference proteome</keyword>
<gene>
    <name evidence="3" type="ORF">Spa11_05520</name>
</gene>
<dbReference type="Proteomes" id="UP000316426">
    <property type="component" value="Chromosome"/>
</dbReference>
<feature type="compositionally biased region" description="Basic and acidic residues" evidence="1">
    <location>
        <begin position="93"/>
        <end position="102"/>
    </location>
</feature>
<dbReference type="AlphaFoldDB" id="A0A518K3L7"/>
<evidence type="ECO:0000313" key="4">
    <source>
        <dbReference type="Proteomes" id="UP000316426"/>
    </source>
</evidence>
<evidence type="ECO:0000256" key="1">
    <source>
        <dbReference type="SAM" id="MobiDB-lite"/>
    </source>
</evidence>
<dbReference type="KEGG" id="bmei:Spa11_05520"/>
<proteinExistence type="predicted"/>
<keyword evidence="2" id="KW-1133">Transmembrane helix</keyword>
<dbReference type="RefSeq" id="WP_145107005.1">
    <property type="nucleotide sequence ID" value="NZ_CP036349.1"/>
</dbReference>
<evidence type="ECO:0000313" key="3">
    <source>
        <dbReference type="EMBL" id="QDV72377.1"/>
    </source>
</evidence>
<dbReference type="EMBL" id="CP036349">
    <property type="protein sequence ID" value="QDV72377.1"/>
    <property type="molecule type" value="Genomic_DNA"/>
</dbReference>
<feature type="transmembrane region" description="Helical" evidence="2">
    <location>
        <begin position="12"/>
        <end position="34"/>
    </location>
</feature>
<reference evidence="3 4" key="1">
    <citation type="submission" date="2019-02" db="EMBL/GenBank/DDBJ databases">
        <title>Deep-cultivation of Planctomycetes and their phenomic and genomic characterization uncovers novel biology.</title>
        <authorList>
            <person name="Wiegand S."/>
            <person name="Jogler M."/>
            <person name="Boedeker C."/>
            <person name="Pinto D."/>
            <person name="Vollmers J."/>
            <person name="Rivas-Marin E."/>
            <person name="Kohn T."/>
            <person name="Peeters S.H."/>
            <person name="Heuer A."/>
            <person name="Rast P."/>
            <person name="Oberbeckmann S."/>
            <person name="Bunk B."/>
            <person name="Jeske O."/>
            <person name="Meyerdierks A."/>
            <person name="Storesund J.E."/>
            <person name="Kallscheuer N."/>
            <person name="Luecker S."/>
            <person name="Lage O.M."/>
            <person name="Pohl T."/>
            <person name="Merkel B.J."/>
            <person name="Hornburger P."/>
            <person name="Mueller R.-W."/>
            <person name="Bruemmer F."/>
            <person name="Labrenz M."/>
            <person name="Spormann A.M."/>
            <person name="Op den Camp H."/>
            <person name="Overmann J."/>
            <person name="Amann R."/>
            <person name="Jetten M.S.M."/>
            <person name="Mascher T."/>
            <person name="Medema M.H."/>
            <person name="Devos D.P."/>
            <person name="Kaster A.-K."/>
            <person name="Ovreas L."/>
            <person name="Rohde M."/>
            <person name="Galperin M.Y."/>
            <person name="Jogler C."/>
        </authorList>
    </citation>
    <scope>NUCLEOTIDE SEQUENCE [LARGE SCALE GENOMIC DNA]</scope>
    <source>
        <strain evidence="3 4">Spa11</strain>
    </source>
</reference>
<feature type="compositionally biased region" description="Polar residues" evidence="1">
    <location>
        <begin position="148"/>
        <end position="161"/>
    </location>
</feature>